<evidence type="ECO:0000259" key="14">
    <source>
        <dbReference type="Pfam" id="PF13417"/>
    </source>
</evidence>
<comment type="subcellular location">
    <subcellularLocation>
        <location evidence="1">Mitochondrion inner membrane</location>
        <topology evidence="1">Multi-pass membrane protein</topology>
    </subcellularLocation>
</comment>
<dbReference type="InterPro" id="IPR058268">
    <property type="entry name" value="DUF7962"/>
</dbReference>
<dbReference type="AlphaFoldDB" id="A0A2P6NBA7"/>
<feature type="compositionally biased region" description="Basic and acidic residues" evidence="13">
    <location>
        <begin position="616"/>
        <end position="630"/>
    </location>
</feature>
<dbReference type="EMBL" id="MDYQ01000129">
    <property type="protein sequence ID" value="PRP81223.1"/>
    <property type="molecule type" value="Genomic_DNA"/>
</dbReference>
<comment type="caution">
    <text evidence="16">The sequence shown here is derived from an EMBL/GenBank/DDBJ whole genome shotgun (WGS) entry which is preliminary data.</text>
</comment>
<dbReference type="FunFam" id="1.50.40.10:FF:000016">
    <property type="entry name" value="Solute carrier family 25 member 23"/>
    <property type="match status" value="1"/>
</dbReference>
<keyword evidence="7" id="KW-0999">Mitochondrion inner membrane</keyword>
<dbReference type="Gene3D" id="1.50.40.10">
    <property type="entry name" value="Mitochondrial carrier domain"/>
    <property type="match status" value="1"/>
</dbReference>
<evidence type="ECO:0000256" key="5">
    <source>
        <dbReference type="ARBA" id="ARBA00022723"/>
    </source>
</evidence>
<dbReference type="GO" id="GO:0005743">
    <property type="term" value="C:mitochondrial inner membrane"/>
    <property type="evidence" value="ECO:0007669"/>
    <property type="project" value="UniProtKB-SubCell"/>
</dbReference>
<dbReference type="CDD" id="cd00299">
    <property type="entry name" value="GST_C_family"/>
    <property type="match status" value="1"/>
</dbReference>
<dbReference type="SUPFAM" id="SSF52833">
    <property type="entry name" value="Thioredoxin-like"/>
    <property type="match status" value="1"/>
</dbReference>
<reference evidence="16 17" key="1">
    <citation type="journal article" date="2018" name="Genome Biol. Evol.">
        <title>Multiple Roots of Fruiting Body Formation in Amoebozoa.</title>
        <authorList>
            <person name="Hillmann F."/>
            <person name="Forbes G."/>
            <person name="Novohradska S."/>
            <person name="Ferling I."/>
            <person name="Riege K."/>
            <person name="Groth M."/>
            <person name="Westermann M."/>
            <person name="Marz M."/>
            <person name="Spaller T."/>
            <person name="Winckler T."/>
            <person name="Schaap P."/>
            <person name="Glockner G."/>
        </authorList>
    </citation>
    <scope>NUCLEOTIDE SEQUENCE [LARGE SCALE GENOMIC DNA]</scope>
    <source>
        <strain evidence="16 17">Jena</strain>
    </source>
</reference>
<keyword evidence="5" id="KW-0479">Metal-binding</keyword>
<dbReference type="InterPro" id="IPR036249">
    <property type="entry name" value="Thioredoxin-like_sf"/>
</dbReference>
<evidence type="ECO:0000256" key="13">
    <source>
        <dbReference type="SAM" id="MobiDB-lite"/>
    </source>
</evidence>
<keyword evidence="10" id="KW-0496">Mitochondrion</keyword>
<keyword evidence="6" id="KW-0677">Repeat</keyword>
<evidence type="ECO:0000256" key="11">
    <source>
        <dbReference type="ARBA" id="ARBA00023136"/>
    </source>
</evidence>
<dbReference type="PRINTS" id="PR00926">
    <property type="entry name" value="MITOCARRIER"/>
</dbReference>
<keyword evidence="9" id="KW-1133">Transmembrane helix</keyword>
<feature type="repeat" description="Solcar" evidence="12">
    <location>
        <begin position="281"/>
        <end position="370"/>
    </location>
</feature>
<dbReference type="GO" id="GO:0055085">
    <property type="term" value="P:transmembrane transport"/>
    <property type="evidence" value="ECO:0007669"/>
    <property type="project" value="InterPro"/>
</dbReference>
<evidence type="ECO:0000313" key="17">
    <source>
        <dbReference type="Proteomes" id="UP000241769"/>
    </source>
</evidence>
<keyword evidence="4 12" id="KW-0812">Transmembrane</keyword>
<dbReference type="InterPro" id="IPR004045">
    <property type="entry name" value="Glutathione_S-Trfase_N"/>
</dbReference>
<dbReference type="Pfam" id="PF13417">
    <property type="entry name" value="GST_N_3"/>
    <property type="match status" value="1"/>
</dbReference>
<dbReference type="SUPFAM" id="SSF47616">
    <property type="entry name" value="GST C-terminal domain-like"/>
    <property type="match status" value="1"/>
</dbReference>
<evidence type="ECO:0000256" key="10">
    <source>
        <dbReference type="ARBA" id="ARBA00023128"/>
    </source>
</evidence>
<evidence type="ECO:0000256" key="1">
    <source>
        <dbReference type="ARBA" id="ARBA00004448"/>
    </source>
</evidence>
<protein>
    <submittedName>
        <fullName evidence="16">Uncharacterized protein</fullName>
    </submittedName>
</protein>
<sequence>MDDDLEGIVEGLLRMESLFNPCAGASGVQKEPPDPSPPHLVRSLEENARPFSLSCVSPTDFHIMTQSSTAASVQHDDGKKKKKRYAALLDSMKHFVAGGAAGAVSRTTVSPLERLKILYQVQPRGQEEYKTIRGSLTKMYRDEGWRGYFKGNGTNIVRIVPYSAAQFAAFEQFKKMLTKPGEKDLTPLNRLNAGAMAGIVSVVVTYPLDLIRTRLSVQSTTAPKYNGIAHAWKMIIKQEGVHALFKGITPTVMGVAPYVGLNFMTYETLKAFVKTNMNPEPTTTQLLTCGGMAGAIAQTITYPCDVLRRKMQMQGFNESHPVYGSTWNAVRTVWAQETWRGFYKGLIPNYLKVVPAISISFVTYEYCKKFLNATDTNNNSSIMSQVLLFGYPESPYFQKLKHFLSFLSVPYAIVPQPRMLPRPDFQSVGITYRRIPLLAVDGEVYMDTVAAIDRLCEMKGVPNAKEFESFARELFPICAGLLPAAALSDEAFLKDRSELTGYKWSPQTFTAGRPKAFSKFLVVLDIIENQFLSKNRFLKGEECSTADLHVFHLTSWVIRTLRNTLATPEVTPETHPKLHRWMDDVAKKLSNNKPKQIQFQDIRSSLLSPNSTKTPAHHDAEPLQLKRGEEITVTPTDSGRNHPQKGKLVAINPVEVCLVTKEGARLHFSRHNYDVKRAPEAKSSTPASKL</sequence>
<dbReference type="Gene3D" id="1.20.1050.10">
    <property type="match status" value="1"/>
</dbReference>
<accession>A0A2P6NBA7</accession>
<evidence type="ECO:0000256" key="12">
    <source>
        <dbReference type="PROSITE-ProRule" id="PRU00282"/>
    </source>
</evidence>
<feature type="region of interest" description="Disordered" evidence="13">
    <location>
        <begin position="607"/>
        <end position="646"/>
    </location>
</feature>
<dbReference type="Pfam" id="PF00153">
    <property type="entry name" value="Mito_carr"/>
    <property type="match status" value="3"/>
</dbReference>
<name>A0A2P6NBA7_9EUKA</name>
<dbReference type="InParanoid" id="A0A2P6NBA7"/>
<evidence type="ECO:0000256" key="8">
    <source>
        <dbReference type="ARBA" id="ARBA00022837"/>
    </source>
</evidence>
<dbReference type="SUPFAM" id="SSF103506">
    <property type="entry name" value="Mitochondrial carrier"/>
    <property type="match status" value="1"/>
</dbReference>
<dbReference type="STRING" id="1890364.A0A2P6NBA7"/>
<dbReference type="OrthoDB" id="270584at2759"/>
<evidence type="ECO:0000256" key="2">
    <source>
        <dbReference type="ARBA" id="ARBA00006375"/>
    </source>
</evidence>
<comment type="similarity">
    <text evidence="2">Belongs to the mitochondrial carrier (TC 2.A.29) family.</text>
</comment>
<feature type="domain" description="GST N-terminal" evidence="14">
    <location>
        <begin position="388"/>
        <end position="457"/>
    </location>
</feature>
<feature type="repeat" description="Solcar" evidence="12">
    <location>
        <begin position="89"/>
        <end position="176"/>
    </location>
</feature>
<keyword evidence="11 12" id="KW-0472">Membrane</keyword>
<dbReference type="Proteomes" id="UP000241769">
    <property type="component" value="Unassembled WGS sequence"/>
</dbReference>
<organism evidence="16 17">
    <name type="scientific">Planoprotostelium fungivorum</name>
    <dbReference type="NCBI Taxonomy" id="1890364"/>
    <lineage>
        <taxon>Eukaryota</taxon>
        <taxon>Amoebozoa</taxon>
        <taxon>Evosea</taxon>
        <taxon>Variosea</taxon>
        <taxon>Cavosteliida</taxon>
        <taxon>Cavosteliaceae</taxon>
        <taxon>Planoprotostelium</taxon>
    </lineage>
</organism>
<dbReference type="InterPro" id="IPR018108">
    <property type="entry name" value="MCP_transmembrane"/>
</dbReference>
<evidence type="ECO:0000259" key="15">
    <source>
        <dbReference type="Pfam" id="PF25907"/>
    </source>
</evidence>
<evidence type="ECO:0000313" key="16">
    <source>
        <dbReference type="EMBL" id="PRP81223.1"/>
    </source>
</evidence>
<dbReference type="InterPro" id="IPR023395">
    <property type="entry name" value="MCP_dom_sf"/>
</dbReference>
<gene>
    <name evidence="16" type="ORF">PROFUN_02057</name>
</gene>
<evidence type="ECO:0000256" key="3">
    <source>
        <dbReference type="ARBA" id="ARBA00022448"/>
    </source>
</evidence>
<dbReference type="PROSITE" id="PS50920">
    <property type="entry name" value="SOLCAR"/>
    <property type="match status" value="3"/>
</dbReference>
<feature type="domain" description="DUF7962" evidence="15">
    <location>
        <begin position="485"/>
        <end position="590"/>
    </location>
</feature>
<evidence type="ECO:0000256" key="7">
    <source>
        <dbReference type="ARBA" id="ARBA00022792"/>
    </source>
</evidence>
<evidence type="ECO:0000256" key="6">
    <source>
        <dbReference type="ARBA" id="ARBA00022737"/>
    </source>
</evidence>
<proteinExistence type="inferred from homology"/>
<dbReference type="Gene3D" id="3.40.30.110">
    <property type="match status" value="1"/>
</dbReference>
<evidence type="ECO:0000256" key="9">
    <source>
        <dbReference type="ARBA" id="ARBA00022989"/>
    </source>
</evidence>
<keyword evidence="3" id="KW-0813">Transport</keyword>
<dbReference type="InterPro" id="IPR036282">
    <property type="entry name" value="Glutathione-S-Trfase_C_sf"/>
</dbReference>
<keyword evidence="17" id="KW-1185">Reference proteome</keyword>
<evidence type="ECO:0000256" key="4">
    <source>
        <dbReference type="ARBA" id="ARBA00022692"/>
    </source>
</evidence>
<dbReference type="Pfam" id="PF25907">
    <property type="entry name" value="DUF7962"/>
    <property type="match status" value="1"/>
</dbReference>
<dbReference type="InterPro" id="IPR002067">
    <property type="entry name" value="MCP"/>
</dbReference>
<dbReference type="GO" id="GO:0046872">
    <property type="term" value="F:metal ion binding"/>
    <property type="evidence" value="ECO:0007669"/>
    <property type="project" value="UniProtKB-KW"/>
</dbReference>
<keyword evidence="8" id="KW-0106">Calcium</keyword>
<dbReference type="PANTHER" id="PTHR24089">
    <property type="entry name" value="SOLUTE CARRIER FAMILY 25"/>
    <property type="match status" value="1"/>
</dbReference>
<feature type="repeat" description="Solcar" evidence="12">
    <location>
        <begin position="185"/>
        <end position="272"/>
    </location>
</feature>